<gene>
    <name evidence="1" type="ORF">PR048_017352</name>
</gene>
<reference evidence="1 2" key="1">
    <citation type="submission" date="2023-02" db="EMBL/GenBank/DDBJ databases">
        <title>LHISI_Scaffold_Assembly.</title>
        <authorList>
            <person name="Stuart O.P."/>
            <person name="Cleave R."/>
            <person name="Magrath M.J.L."/>
            <person name="Mikheyev A.S."/>
        </authorList>
    </citation>
    <scope>NUCLEOTIDE SEQUENCE [LARGE SCALE GENOMIC DNA]</scope>
    <source>
        <strain evidence="1">Daus_M_001</strain>
        <tissue evidence="1">Leg muscle</tissue>
    </source>
</reference>
<evidence type="ECO:0000313" key="1">
    <source>
        <dbReference type="EMBL" id="KAJ8880879.1"/>
    </source>
</evidence>
<dbReference type="Proteomes" id="UP001159363">
    <property type="component" value="Chromosome 5"/>
</dbReference>
<evidence type="ECO:0000313" key="2">
    <source>
        <dbReference type="Proteomes" id="UP001159363"/>
    </source>
</evidence>
<comment type="caution">
    <text evidence="1">The sequence shown here is derived from an EMBL/GenBank/DDBJ whole genome shotgun (WGS) entry which is preliminary data.</text>
</comment>
<protein>
    <submittedName>
        <fullName evidence="1">Uncharacterized protein</fullName>
    </submittedName>
</protein>
<name>A0ABQ9H999_9NEOP</name>
<organism evidence="1 2">
    <name type="scientific">Dryococelus australis</name>
    <dbReference type="NCBI Taxonomy" id="614101"/>
    <lineage>
        <taxon>Eukaryota</taxon>
        <taxon>Metazoa</taxon>
        <taxon>Ecdysozoa</taxon>
        <taxon>Arthropoda</taxon>
        <taxon>Hexapoda</taxon>
        <taxon>Insecta</taxon>
        <taxon>Pterygota</taxon>
        <taxon>Neoptera</taxon>
        <taxon>Polyneoptera</taxon>
        <taxon>Phasmatodea</taxon>
        <taxon>Verophasmatodea</taxon>
        <taxon>Anareolatae</taxon>
        <taxon>Phasmatidae</taxon>
        <taxon>Eurycanthinae</taxon>
        <taxon>Dryococelus</taxon>
    </lineage>
</organism>
<accession>A0ABQ9H999</accession>
<proteinExistence type="predicted"/>
<keyword evidence="2" id="KW-1185">Reference proteome</keyword>
<sequence length="172" mass="18837">MAKADSVDICKFCKSRFCRHLQILQKQIRVGTALQTLEIGIDSIVKHVADGPVEIARYMATLLTPHRCKMSPSKSPMATMEELLFVPINYISSQTDGMFHAKLPAASTPILETTKLRARSTEVTSLSTNMSAHWHVTEAAVFPTSPLPTFSGDPVSGIGFVELFIFIIGQGD</sequence>
<dbReference type="EMBL" id="JARBHB010000006">
    <property type="protein sequence ID" value="KAJ8880879.1"/>
    <property type="molecule type" value="Genomic_DNA"/>
</dbReference>